<dbReference type="Proteomes" id="UP000288603">
    <property type="component" value="Unassembled WGS sequence"/>
</dbReference>
<organism evidence="1 2">
    <name type="scientific">Labedella populi</name>
    <dbReference type="NCBI Taxonomy" id="2498850"/>
    <lineage>
        <taxon>Bacteria</taxon>
        <taxon>Bacillati</taxon>
        <taxon>Actinomycetota</taxon>
        <taxon>Actinomycetes</taxon>
        <taxon>Micrococcales</taxon>
        <taxon>Microbacteriaceae</taxon>
        <taxon>Labedella</taxon>
    </lineage>
</organism>
<comment type="caution">
    <text evidence="1">The sequence shown here is derived from an EMBL/GenBank/DDBJ whole genome shotgun (WGS) entry which is preliminary data.</text>
</comment>
<evidence type="ECO:0000313" key="1">
    <source>
        <dbReference type="EMBL" id="RWZ67860.1"/>
    </source>
</evidence>
<reference evidence="1 2" key="1">
    <citation type="submission" date="2018-12" db="EMBL/GenBank/DDBJ databases">
        <authorList>
            <person name="Li F."/>
        </authorList>
    </citation>
    <scope>NUCLEOTIDE SEQUENCE [LARGE SCALE GENOMIC DNA]</scope>
    <source>
        <strain evidence="1 2">8H24J-4-2</strain>
    </source>
</reference>
<gene>
    <name evidence="1" type="ORF">ELQ92_00895</name>
</gene>
<sequence>MTELSPVPADCLYDYKGVCWWCGAEATSREHKWKRTEVTKIFGRGHYGDDVAWLHDDTVESLRGPKAAGFMFSKSLCHTCNGARSQPFDDAYSIWSDYLIENHDEILELPLADVAIDFGEVFGTDIDEMLPLLGRYYAKHIGCRVAENAGRVPDSLIAYLSGEVDQPVGVFSQLGVRIGLVDIIDQFEGDSLMLSLRASAANYDRTRRILTSFKSGVGVGALEFFYDINLDPDAEVGPSSGILRSPQQTLWLHDENVHGVQMMVEGLAPGA</sequence>
<dbReference type="AlphaFoldDB" id="A0A3S5CP20"/>
<dbReference type="EMBL" id="RZNC01000001">
    <property type="protein sequence ID" value="RWZ67860.1"/>
    <property type="molecule type" value="Genomic_DNA"/>
</dbReference>
<dbReference type="RefSeq" id="WP_128497080.1">
    <property type="nucleotide sequence ID" value="NZ_RZNC01000001.1"/>
</dbReference>
<evidence type="ECO:0000313" key="2">
    <source>
        <dbReference type="Proteomes" id="UP000288603"/>
    </source>
</evidence>
<protein>
    <submittedName>
        <fullName evidence="1">Uncharacterized protein</fullName>
    </submittedName>
</protein>
<proteinExistence type="predicted"/>
<name>A0A3S5CP20_9MICO</name>
<dbReference type="OrthoDB" id="4427540at2"/>
<keyword evidence="2" id="KW-1185">Reference proteome</keyword>
<accession>A0A3S5CP20</accession>